<name>A0A168LJW3_ABSGL</name>
<dbReference type="OrthoDB" id="271259at2759"/>
<dbReference type="PANTHER" id="PTHR33477:SF2">
    <property type="entry name" value="2-PHOSPHOGLYCERATE KINASE"/>
    <property type="match status" value="1"/>
</dbReference>
<sequence>MVEKGLTSQKNSASKYDFVKVRVHLSDQHYYVLSRFILCRMLTAAQINYSHALRMALDLKKQLVDKGHLDVSQQDLQRELFALIEQHGYGAVHIQWYKTMSSFHHQRIPLVILLAGTGLTGKSTMATRLAERLNLSSVLKTDVIYDLMHTIIDGTTPSRLWERNDYCNETFVATMCKECQLVCQGLDTDVCKSISDGKSVIIEGDLVDHRLLLRLQDCTEQQKRPIVVSLLLVIPDKEDHERLVQQGPYARLDQEDGKLVDRMRAWQDHLLETNRSRKDLPAYQVIEMDMDRLPAILDQAQAIILEKITLEMT</sequence>
<dbReference type="InParanoid" id="A0A168LJW3"/>
<dbReference type="InterPro" id="IPR027417">
    <property type="entry name" value="P-loop_NTPase"/>
</dbReference>
<dbReference type="AlphaFoldDB" id="A0A168LJW3"/>
<dbReference type="Gene3D" id="3.40.50.300">
    <property type="entry name" value="P-loop containing nucleotide triphosphate hydrolases"/>
    <property type="match status" value="1"/>
</dbReference>
<dbReference type="EMBL" id="LT551507">
    <property type="protein sequence ID" value="SAL96949.1"/>
    <property type="molecule type" value="Genomic_DNA"/>
</dbReference>
<dbReference type="STRING" id="4829.A0A168LJW3"/>
<dbReference type="Proteomes" id="UP000078561">
    <property type="component" value="Unassembled WGS sequence"/>
</dbReference>
<reference evidence="1" key="1">
    <citation type="submission" date="2016-04" db="EMBL/GenBank/DDBJ databases">
        <authorList>
            <person name="Evans L.H."/>
            <person name="Alamgir A."/>
            <person name="Owens N."/>
            <person name="Weber N.D."/>
            <person name="Virtaneva K."/>
            <person name="Barbian K."/>
            <person name="Babar A."/>
            <person name="Rosenke K."/>
        </authorList>
    </citation>
    <scope>NUCLEOTIDE SEQUENCE [LARGE SCALE GENOMIC DNA]</scope>
    <source>
        <strain evidence="1">CBS 101.48</strain>
    </source>
</reference>
<dbReference type="PANTHER" id="PTHR33477">
    <property type="entry name" value="P-LOOP NTPASE DOMAIN-CONTAINING PROTEIN LPA1 HOMOLOG 1"/>
    <property type="match status" value="1"/>
</dbReference>
<gene>
    <name evidence="1" type="primary">ABSGL_02407.1 scaffold 3452</name>
</gene>
<evidence type="ECO:0000313" key="1">
    <source>
        <dbReference type="EMBL" id="SAL96949.1"/>
    </source>
</evidence>
<evidence type="ECO:0008006" key="3">
    <source>
        <dbReference type="Google" id="ProtNLM"/>
    </source>
</evidence>
<dbReference type="SUPFAM" id="SSF52540">
    <property type="entry name" value="P-loop containing nucleoside triphosphate hydrolases"/>
    <property type="match status" value="1"/>
</dbReference>
<dbReference type="OMA" id="SRYLVCR"/>
<evidence type="ECO:0000313" key="2">
    <source>
        <dbReference type="Proteomes" id="UP000078561"/>
    </source>
</evidence>
<organism evidence="1">
    <name type="scientific">Absidia glauca</name>
    <name type="common">Pin mould</name>
    <dbReference type="NCBI Taxonomy" id="4829"/>
    <lineage>
        <taxon>Eukaryota</taxon>
        <taxon>Fungi</taxon>
        <taxon>Fungi incertae sedis</taxon>
        <taxon>Mucoromycota</taxon>
        <taxon>Mucoromycotina</taxon>
        <taxon>Mucoromycetes</taxon>
        <taxon>Mucorales</taxon>
        <taxon>Cunninghamellaceae</taxon>
        <taxon>Absidia</taxon>
    </lineage>
</organism>
<proteinExistence type="predicted"/>
<protein>
    <recommendedName>
        <fullName evidence="3">2-phosphoglycerate kinase</fullName>
    </recommendedName>
</protein>
<keyword evidence="2" id="KW-1185">Reference proteome</keyword>
<accession>A0A168LJW3</accession>